<keyword evidence="2" id="KW-1185">Reference proteome</keyword>
<comment type="caution">
    <text evidence="1">The sequence shown here is derived from an EMBL/GenBank/DDBJ whole genome shotgun (WGS) entry which is preliminary data.</text>
</comment>
<evidence type="ECO:0000313" key="1">
    <source>
        <dbReference type="EMBL" id="CAB4027187.1"/>
    </source>
</evidence>
<proteinExistence type="predicted"/>
<dbReference type="Proteomes" id="UP001152795">
    <property type="component" value="Unassembled WGS sequence"/>
</dbReference>
<evidence type="ECO:0000313" key="2">
    <source>
        <dbReference type="Proteomes" id="UP001152795"/>
    </source>
</evidence>
<dbReference type="EMBL" id="CACRXK020014651">
    <property type="protein sequence ID" value="CAB4027187.1"/>
    <property type="molecule type" value="Genomic_DNA"/>
</dbReference>
<dbReference type="AlphaFoldDB" id="A0A6S7J963"/>
<dbReference type="OrthoDB" id="5985028at2759"/>
<name>A0A6S7J963_PARCT</name>
<reference evidence="1" key="1">
    <citation type="submission" date="2020-04" db="EMBL/GenBank/DDBJ databases">
        <authorList>
            <person name="Alioto T."/>
            <person name="Alioto T."/>
            <person name="Gomez Garrido J."/>
        </authorList>
    </citation>
    <scope>NUCLEOTIDE SEQUENCE</scope>
    <source>
        <strain evidence="1">A484AB</strain>
    </source>
</reference>
<organism evidence="1 2">
    <name type="scientific">Paramuricea clavata</name>
    <name type="common">Red gorgonian</name>
    <name type="synonym">Violescent sea-whip</name>
    <dbReference type="NCBI Taxonomy" id="317549"/>
    <lineage>
        <taxon>Eukaryota</taxon>
        <taxon>Metazoa</taxon>
        <taxon>Cnidaria</taxon>
        <taxon>Anthozoa</taxon>
        <taxon>Octocorallia</taxon>
        <taxon>Malacalcyonacea</taxon>
        <taxon>Plexauridae</taxon>
        <taxon>Paramuricea</taxon>
    </lineage>
</organism>
<gene>
    <name evidence="1" type="ORF">PACLA_8A039353</name>
</gene>
<protein>
    <submittedName>
        <fullName evidence="1">Uncharacterized protein</fullName>
    </submittedName>
</protein>
<accession>A0A6S7J963</accession>
<sequence>MVLLSTQQALLTRKESIILCPLLTKRKKYQQLPEEEKEKIKQIQFIQDMFSVGVEKLNDVCHRRHLQKSSKWDAERDVLMVGKRIDLLSEVERTPCKYIKKAESYWIDGIIENKAKQHRLCHGSSSEENSTSVDETENMTPVMIRSKLKELGINTSTRNLKRLQEIYQVAV</sequence>